<evidence type="ECO:0000256" key="1">
    <source>
        <dbReference type="SAM" id="MobiDB-lite"/>
    </source>
</evidence>
<keyword evidence="3" id="KW-1185">Reference proteome</keyword>
<feature type="compositionally biased region" description="Polar residues" evidence="1">
    <location>
        <begin position="431"/>
        <end position="453"/>
    </location>
</feature>
<evidence type="ECO:0000313" key="3">
    <source>
        <dbReference type="Proteomes" id="UP000549009"/>
    </source>
</evidence>
<evidence type="ECO:0000313" key="2">
    <source>
        <dbReference type="EMBL" id="MBB5109604.1"/>
    </source>
</evidence>
<accession>A0A7W8EZW1</accession>
<protein>
    <submittedName>
        <fullName evidence="2">Uncharacterized protein</fullName>
    </submittedName>
</protein>
<gene>
    <name evidence="2" type="ORF">FHS40_008732</name>
</gene>
<comment type="caution">
    <text evidence="2">The sequence shown here is derived from an EMBL/GenBank/DDBJ whole genome shotgun (WGS) entry which is preliminary data.</text>
</comment>
<feature type="region of interest" description="Disordered" evidence="1">
    <location>
        <begin position="16"/>
        <end position="51"/>
    </location>
</feature>
<dbReference type="EMBL" id="JACHJD010000032">
    <property type="protein sequence ID" value="MBB5109604.1"/>
    <property type="molecule type" value="Genomic_DNA"/>
</dbReference>
<feature type="region of interest" description="Disordered" evidence="1">
    <location>
        <begin position="431"/>
        <end position="464"/>
    </location>
</feature>
<proteinExistence type="predicted"/>
<dbReference type="AlphaFoldDB" id="A0A7W8EZW1"/>
<organism evidence="2 3">
    <name type="scientific">Streptomyces spectabilis</name>
    <dbReference type="NCBI Taxonomy" id="68270"/>
    <lineage>
        <taxon>Bacteria</taxon>
        <taxon>Bacillati</taxon>
        <taxon>Actinomycetota</taxon>
        <taxon>Actinomycetes</taxon>
        <taxon>Kitasatosporales</taxon>
        <taxon>Streptomycetaceae</taxon>
        <taxon>Streptomyces</taxon>
    </lineage>
</organism>
<sequence>MTPTRSYAAHHYGDALGAGRQSRPAPNLHCSPLTPVTAHSSDPLRRRQSNPTAVIRLRQLLARTARAVRRLSQARVTQHNSGPSMRHHAQRLRTIVAQTALAVMRHVGRADLPEHTAPANQEGPYTAHEVSPVPSRAALLSLPVAQHQVRPQWVMPAYSEPAMQLLLVPSGRGLWLPTATGSSLTLGLPWPHSSVARWCARVTASHPSSPHGSVVWKLPSARYSSGARPTFTAGMRQLRRGQLYAVTAPWPPLATQTQPYPILRRTQSAWDILLNQPADSARTLPGDSRAGAEIVLSGSLSADSMPHRTSEAFSLAAARQSANPVQLWTSAAPAVSFGQKTRLSWHGEGLASTVTGEPLAIHSVCTTRRTRPGADTGLSGAVEPTDMSRHRPRTCETMVAHRHRTSSRLRSTKRLLNRLFEAIRQRRSRTALTSVRLSGQPPTSTCLRSSLPSPLQPATPGAPSDLRVACSSAGLGNEQRVGVADGPLLSFSAAPRWFGMRIAAPLGAEAAAASLFILTGLTNYYRLCTPHSECRRWLLLGSSTLPTLSSPTEGLTP</sequence>
<reference evidence="2 3" key="1">
    <citation type="submission" date="2020-08" db="EMBL/GenBank/DDBJ databases">
        <title>Genomic Encyclopedia of Type Strains, Phase III (KMG-III): the genomes of soil and plant-associated and newly described type strains.</title>
        <authorList>
            <person name="Whitman W."/>
        </authorList>
    </citation>
    <scope>NUCLEOTIDE SEQUENCE [LARGE SCALE GENOMIC DNA]</scope>
    <source>
        <strain evidence="2 3">CECT 3146</strain>
    </source>
</reference>
<dbReference type="Proteomes" id="UP000549009">
    <property type="component" value="Unassembled WGS sequence"/>
</dbReference>
<feature type="region of interest" description="Disordered" evidence="1">
    <location>
        <begin position="370"/>
        <end position="391"/>
    </location>
</feature>
<name>A0A7W8EZW1_STRST</name>